<reference evidence="2 3" key="1">
    <citation type="submission" date="2012-04" db="EMBL/GenBank/DDBJ databases">
        <title>The Genome Sequence of Saprolegnia declina VS20.</title>
        <authorList>
            <consortium name="The Broad Institute Genome Sequencing Platform"/>
            <person name="Russ C."/>
            <person name="Nusbaum C."/>
            <person name="Tyler B."/>
            <person name="van West P."/>
            <person name="Dieguez-Uribeondo J."/>
            <person name="de Bruijn I."/>
            <person name="Tripathy S."/>
            <person name="Jiang R."/>
            <person name="Young S.K."/>
            <person name="Zeng Q."/>
            <person name="Gargeya S."/>
            <person name="Fitzgerald M."/>
            <person name="Haas B."/>
            <person name="Abouelleil A."/>
            <person name="Alvarado L."/>
            <person name="Arachchi H.M."/>
            <person name="Berlin A."/>
            <person name="Chapman S.B."/>
            <person name="Goldberg J."/>
            <person name="Griggs A."/>
            <person name="Gujja S."/>
            <person name="Hansen M."/>
            <person name="Howarth C."/>
            <person name="Imamovic A."/>
            <person name="Larimer J."/>
            <person name="McCowen C."/>
            <person name="Montmayeur A."/>
            <person name="Murphy C."/>
            <person name="Neiman D."/>
            <person name="Pearson M."/>
            <person name="Priest M."/>
            <person name="Roberts A."/>
            <person name="Saif S."/>
            <person name="Shea T."/>
            <person name="Sisk P."/>
            <person name="Sykes S."/>
            <person name="Wortman J."/>
            <person name="Nusbaum C."/>
            <person name="Birren B."/>
        </authorList>
    </citation>
    <scope>NUCLEOTIDE SEQUENCE [LARGE SCALE GENOMIC DNA]</scope>
    <source>
        <strain evidence="2 3">VS20</strain>
    </source>
</reference>
<keyword evidence="1" id="KW-1133">Transmembrane helix</keyword>
<feature type="transmembrane region" description="Helical" evidence="1">
    <location>
        <begin position="281"/>
        <end position="300"/>
    </location>
</feature>
<dbReference type="OrthoDB" id="78949at2759"/>
<feature type="transmembrane region" description="Helical" evidence="1">
    <location>
        <begin position="398"/>
        <end position="416"/>
    </location>
</feature>
<proteinExistence type="predicted"/>
<evidence type="ECO:0000256" key="1">
    <source>
        <dbReference type="SAM" id="Phobius"/>
    </source>
</evidence>
<dbReference type="GeneID" id="19948775"/>
<feature type="transmembrane region" description="Helical" evidence="1">
    <location>
        <begin position="334"/>
        <end position="354"/>
    </location>
</feature>
<dbReference type="OMA" id="NISFMIY"/>
<protein>
    <submittedName>
        <fullName evidence="2">Uncharacterized protein</fullName>
    </submittedName>
</protein>
<name>T0QKF6_SAPDV</name>
<dbReference type="AlphaFoldDB" id="T0QKF6"/>
<organism evidence="2 3">
    <name type="scientific">Saprolegnia diclina (strain VS20)</name>
    <dbReference type="NCBI Taxonomy" id="1156394"/>
    <lineage>
        <taxon>Eukaryota</taxon>
        <taxon>Sar</taxon>
        <taxon>Stramenopiles</taxon>
        <taxon>Oomycota</taxon>
        <taxon>Saprolegniomycetes</taxon>
        <taxon>Saprolegniales</taxon>
        <taxon>Saprolegniaceae</taxon>
        <taxon>Saprolegnia</taxon>
    </lineage>
</organism>
<evidence type="ECO:0000313" key="2">
    <source>
        <dbReference type="EMBL" id="EQC34275.1"/>
    </source>
</evidence>
<accession>T0QKF6</accession>
<feature type="transmembrane region" description="Helical" evidence="1">
    <location>
        <begin position="167"/>
        <end position="188"/>
    </location>
</feature>
<gene>
    <name evidence="2" type="ORF">SDRG_08048</name>
</gene>
<feature type="transmembrane region" description="Helical" evidence="1">
    <location>
        <begin position="249"/>
        <end position="274"/>
    </location>
</feature>
<evidence type="ECO:0000313" key="3">
    <source>
        <dbReference type="Proteomes" id="UP000030762"/>
    </source>
</evidence>
<keyword evidence="3" id="KW-1185">Reference proteome</keyword>
<keyword evidence="1" id="KW-0472">Membrane</keyword>
<dbReference type="RefSeq" id="XP_008612137.1">
    <property type="nucleotide sequence ID" value="XM_008613915.1"/>
</dbReference>
<dbReference type="InParanoid" id="T0QKF6"/>
<dbReference type="Proteomes" id="UP000030762">
    <property type="component" value="Unassembled WGS sequence"/>
</dbReference>
<keyword evidence="1" id="KW-0812">Transmembrane</keyword>
<sequence length="446" mass="49322">MARIQPTRSQYVVGAVFSGLQLTDNFAAICAHDPSYPLQCQLYLVQTLNYITTYMTTQSSSSLESRIACVQPLVRDLNISFMIYTKATASSPNLQLRTKKLLDDTEASFRFFAWLYLYDWVVGVREVISFQGDNNTLTLLSDIQLPLAQATQPWEVPANIARYLRAGVLYVTGVMMAIASVVTLYMLVSRGHFEGLNMLELGRVGGIVWVGRPFLLLRSMTAIVVLSTATLELQYSGYTSYLATVQDPWYKTLLAANEVTWLITIVNDILLVVTGPYATHYAILNGLLVWAIAALLTILAPVTSKLSVHLDCHLSSVDHQAECTSGELHIGSAYRMAVLIGAVLASHGVCYLVVQRTSRKPPSTHVASLFLTSGAKFLFVSTPWMYKNVYYVDRASAALVGFLTLRLSTTLVVLDVKIWRHFQLPLTNDAAVPTALRCGVPLRDTC</sequence>
<feature type="transmembrane region" description="Helical" evidence="1">
    <location>
        <begin position="366"/>
        <end position="386"/>
    </location>
</feature>
<dbReference type="EMBL" id="JH767155">
    <property type="protein sequence ID" value="EQC34275.1"/>
    <property type="molecule type" value="Genomic_DNA"/>
</dbReference>
<dbReference type="VEuPathDB" id="FungiDB:SDRG_08048"/>